<dbReference type="Proteomes" id="UP001359886">
    <property type="component" value="Unassembled WGS sequence"/>
</dbReference>
<organism evidence="10 11">
    <name type="scientific">Elongatibacter sediminis</name>
    <dbReference type="NCBI Taxonomy" id="3119006"/>
    <lineage>
        <taxon>Bacteria</taxon>
        <taxon>Pseudomonadati</taxon>
        <taxon>Pseudomonadota</taxon>
        <taxon>Gammaproteobacteria</taxon>
        <taxon>Chromatiales</taxon>
        <taxon>Wenzhouxiangellaceae</taxon>
        <taxon>Elongatibacter</taxon>
    </lineage>
</organism>
<dbReference type="FunFam" id="1.10.8.640:FF:000001">
    <property type="entry name" value="Cytochrome c-type biogenesis protein"/>
    <property type="match status" value="1"/>
</dbReference>
<dbReference type="EMBL" id="JAZHOG010000008">
    <property type="protein sequence ID" value="MEJ8568532.1"/>
    <property type="molecule type" value="Genomic_DNA"/>
</dbReference>
<dbReference type="AlphaFoldDB" id="A0AAW9R9Q9"/>
<evidence type="ECO:0000313" key="10">
    <source>
        <dbReference type="EMBL" id="MEJ8568532.1"/>
    </source>
</evidence>
<name>A0AAW9R9Q9_9GAMM</name>
<feature type="domain" description="CcmH/CycL/Ccl2/NrfF N-terminal" evidence="9">
    <location>
        <begin position="23"/>
        <end position="144"/>
    </location>
</feature>
<proteinExistence type="inferred from homology"/>
<dbReference type="GO" id="GO:0046872">
    <property type="term" value="F:metal ion binding"/>
    <property type="evidence" value="ECO:0007669"/>
    <property type="project" value="UniProtKB-KW"/>
</dbReference>
<protein>
    <recommendedName>
        <fullName evidence="7">Cytochrome c-type biogenesis protein</fullName>
    </recommendedName>
</protein>
<dbReference type="Gene3D" id="1.10.8.640">
    <property type="entry name" value="Cytochrome C biogenesis protein"/>
    <property type="match status" value="1"/>
</dbReference>
<dbReference type="PANTHER" id="PTHR47870">
    <property type="entry name" value="CYTOCHROME C-TYPE BIOGENESIS PROTEIN CCMH"/>
    <property type="match status" value="1"/>
</dbReference>
<dbReference type="InterPro" id="IPR038297">
    <property type="entry name" value="CcmH/CycL/NrfF/Ccl2_sf"/>
</dbReference>
<dbReference type="GO" id="GO:0017004">
    <property type="term" value="P:cytochrome complex assembly"/>
    <property type="evidence" value="ECO:0007669"/>
    <property type="project" value="UniProtKB-KW"/>
</dbReference>
<dbReference type="InterPro" id="IPR051263">
    <property type="entry name" value="C-type_cytochrome_biogenesis"/>
</dbReference>
<evidence type="ECO:0000256" key="4">
    <source>
        <dbReference type="ARBA" id="ARBA00022729"/>
    </source>
</evidence>
<gene>
    <name evidence="10" type="ORF">V3330_12945</name>
</gene>
<evidence type="ECO:0000259" key="9">
    <source>
        <dbReference type="Pfam" id="PF03918"/>
    </source>
</evidence>
<keyword evidence="4 7" id="KW-0732">Signal</keyword>
<accession>A0AAW9R9Q9</accession>
<keyword evidence="11" id="KW-1185">Reference proteome</keyword>
<evidence type="ECO:0000256" key="3">
    <source>
        <dbReference type="ARBA" id="ARBA00022723"/>
    </source>
</evidence>
<keyword evidence="7" id="KW-0472">Membrane</keyword>
<keyword evidence="2 7" id="KW-0349">Heme</keyword>
<keyword evidence="7" id="KW-0812">Transmembrane</keyword>
<evidence type="ECO:0000256" key="2">
    <source>
        <dbReference type="ARBA" id="ARBA00022617"/>
    </source>
</evidence>
<keyword evidence="7" id="KW-1133">Transmembrane helix</keyword>
<evidence type="ECO:0000313" key="11">
    <source>
        <dbReference type="Proteomes" id="UP001359886"/>
    </source>
</evidence>
<reference evidence="10 11" key="1">
    <citation type="submission" date="2024-02" db="EMBL/GenBank/DDBJ databases">
        <title>A novel Wenzhouxiangellaceae bacterium, isolated from coastal sediments.</title>
        <authorList>
            <person name="Du Z.-J."/>
            <person name="Ye Y.-Q."/>
            <person name="Zhang X.-Y."/>
        </authorList>
    </citation>
    <scope>NUCLEOTIDE SEQUENCE [LARGE SCALE GENOMIC DNA]</scope>
    <source>
        <strain evidence="10 11">CH-27</strain>
    </source>
</reference>
<dbReference type="RefSeq" id="WP_354695854.1">
    <property type="nucleotide sequence ID" value="NZ_JAZHOG010000008.1"/>
</dbReference>
<dbReference type="CDD" id="cd16378">
    <property type="entry name" value="CcmH_N"/>
    <property type="match status" value="1"/>
</dbReference>
<feature type="transmembrane region" description="Helical" evidence="7">
    <location>
        <begin position="114"/>
        <end position="135"/>
    </location>
</feature>
<keyword evidence="6 7" id="KW-0408">Iron</keyword>
<evidence type="ECO:0000256" key="1">
    <source>
        <dbReference type="ARBA" id="ARBA00010342"/>
    </source>
</evidence>
<comment type="similarity">
    <text evidence="1 7">Belongs to the CcmH/CycL/Ccl2/NrfF family.</text>
</comment>
<sequence>MSSLDTKLRIVLPAILLIFFGHLTSGLVLAQQEPLVFENPEQERRFADLTEELRCLVCQNQNLADSDAPLAHDLRQEIHEMLMAGHSDDEIKGFLVDRYGDFVLYRPPVKGNTLLLWLMPGVLLVIGALTLFTAVRRRAQVPESDTAPPPSGSRPGRDS</sequence>
<evidence type="ECO:0000256" key="5">
    <source>
        <dbReference type="ARBA" id="ARBA00022748"/>
    </source>
</evidence>
<dbReference type="PANTHER" id="PTHR47870:SF1">
    <property type="entry name" value="CYTOCHROME C-TYPE BIOGENESIS PROTEIN CCMH"/>
    <property type="match status" value="1"/>
</dbReference>
<keyword evidence="3 7" id="KW-0479">Metal-binding</keyword>
<dbReference type="Pfam" id="PF03918">
    <property type="entry name" value="CcmH"/>
    <property type="match status" value="1"/>
</dbReference>
<evidence type="ECO:0000256" key="6">
    <source>
        <dbReference type="ARBA" id="ARBA00023004"/>
    </source>
</evidence>
<keyword evidence="5" id="KW-0201">Cytochrome c-type biogenesis</keyword>
<evidence type="ECO:0000256" key="7">
    <source>
        <dbReference type="RuleBase" id="RU364112"/>
    </source>
</evidence>
<dbReference type="GO" id="GO:0005886">
    <property type="term" value="C:plasma membrane"/>
    <property type="evidence" value="ECO:0007669"/>
    <property type="project" value="TreeGrafter"/>
</dbReference>
<evidence type="ECO:0000256" key="8">
    <source>
        <dbReference type="SAM" id="MobiDB-lite"/>
    </source>
</evidence>
<dbReference type="InterPro" id="IPR005616">
    <property type="entry name" value="CcmH/CycL/Ccl2/NrfF_N"/>
</dbReference>
<comment type="caution">
    <text evidence="10">The sequence shown here is derived from an EMBL/GenBank/DDBJ whole genome shotgun (WGS) entry which is preliminary data.</text>
</comment>
<feature type="region of interest" description="Disordered" evidence="8">
    <location>
        <begin position="139"/>
        <end position="159"/>
    </location>
</feature>
<comment type="function">
    <text evidence="7">Possible subunit of a heme lyase.</text>
</comment>